<feature type="domain" description="Helicase C-terminal" evidence="3">
    <location>
        <begin position="1415"/>
        <end position="1587"/>
    </location>
</feature>
<dbReference type="OrthoDB" id="9814088at2"/>
<dbReference type="PROSITE" id="PS51194">
    <property type="entry name" value="HELICASE_CTER"/>
    <property type="match status" value="1"/>
</dbReference>
<reference evidence="4 5" key="1">
    <citation type="submission" date="2019-07" db="EMBL/GenBank/DDBJ databases">
        <title>Draft genome sequence of Brevibacterium aurantiacum XU54 isolated from Xinjiang China.</title>
        <authorList>
            <person name="Xu X."/>
        </authorList>
    </citation>
    <scope>NUCLEOTIDE SEQUENCE [LARGE SCALE GENOMIC DNA]</scope>
    <source>
        <strain evidence="4 5">XU54</strain>
    </source>
</reference>
<dbReference type="SUPFAM" id="SSF52540">
    <property type="entry name" value="P-loop containing nucleoside triphosphate hydrolases"/>
    <property type="match status" value="2"/>
</dbReference>
<feature type="compositionally biased region" description="Basic and acidic residues" evidence="2">
    <location>
        <begin position="103"/>
        <end position="129"/>
    </location>
</feature>
<dbReference type="EMBL" id="VLTK01000008">
    <property type="protein sequence ID" value="TSI14655.1"/>
    <property type="molecule type" value="Genomic_DNA"/>
</dbReference>
<dbReference type="InterPro" id="IPR027417">
    <property type="entry name" value="P-loop_NTPase"/>
</dbReference>
<feature type="region of interest" description="Disordered" evidence="2">
    <location>
        <begin position="1826"/>
        <end position="1892"/>
    </location>
</feature>
<feature type="region of interest" description="Disordered" evidence="2">
    <location>
        <begin position="168"/>
        <end position="193"/>
    </location>
</feature>
<dbReference type="Proteomes" id="UP000316406">
    <property type="component" value="Unassembled WGS sequence"/>
</dbReference>
<dbReference type="SMART" id="SM00487">
    <property type="entry name" value="DEXDc"/>
    <property type="match status" value="1"/>
</dbReference>
<keyword evidence="4" id="KW-0378">Hydrolase</keyword>
<sequence length="2233" mass="246729">MAKKEFDDAEGLFDLIFSDDASEQPVLSVKQELVSEPRAKSAGASEEDGREQQNSGLRGEVRTEQSSDDPEPDGTLFGDVRRIREPAQPSDRRTGTGGSAGDSGRESEPVAADRKESGESAAGRGDRVAGGRSRLVSTGSRRKRQSTGRLRLTDFLESDNIEVVSVTGDDVRPVTDTGHDRTETDTPPDTTGPRFVVDRDKEYVPSGPKARFQTNLAAIERVRELTESGRTVTGQDQEVLAGWSSWGAVADVFDEAKENWSSERDQLRQVLTDDEWEAARATTLNAHFTSPAIVAEMWSSLERLGVTEGRVLEPGCGSGNFIGSAPESMSMVGVEIDPLSAQIASYLYPHADVRNESFGKTLIRPNQFDAAIANVPFGNFPVFDPSWNPGERFSIHNHFIRKAVGCLHDGGVAVMMTSAYTMDAKNPAFRAEIGREADFLGAVRLPTGAHRRTAGTEVVTDVLVFRKRLPGEEPTEETLWWVKTQPTDLGEAGARPLMNRYFHDHPENILGELEASTFRDSQINVRVQSLEQVPELLRQRLSAIVDAANERGRGYVAPTAEMLAEREREAPVELADGHWPGTLVETEPGHFVRVVDGRNVDVKVPKNAMAEVRSLMDLRDRAGALVGGQVATPVDTEELVALREDTLRVWEKHVAKFGPINRHGTKWQTVTVENDDTGEKEKVRVQVRQDPKPAQVMRDDPLWSLTKALETYNDETGEAVAADILHQRTVEQNRPLLGADTAEEALGLCLDAKGKAEIGRIANLLGTDETTAREELGDLVFDDPASGQLATRAEYLSGNVRRKLAEAERVAENDDRYTVNAQALMSVIPDDIPIEDITPTIGAVWIPASDHEAFLQEIAGDRWATVHKAGAGYWDVKFGYSGARQSVQATTEWGTSRMPVYDIYRHLLTGAEIQVMDTMEDKSRVLNPTETEAARAKAEEIAERFEDWVFADPARAERLSADYNRRFNALVPRDYTPEAERLTFPGLVDDWVPKPHQRTAVARMIAEPAVGLFHVVGAGKTGAAVIGMMELKRRGLVTKPAVLVPGHMLEQFTREWQEMYPNARLLAAGSDDLAVKKGSLAGRREFVAKAATGDWDGIIMTHSSFKMLGVKAETAKSYFRDITAELDEAKAVMEAATESDTNRTVKQIENAKKKQEARLEKILAAADETNLTFEATGIDYLTVDEAHEFKNLHTPTSIAGAFIEGSEKATDMEMKISYLRDTYGERVVTMATGTPIANSISEAHVMTRYLRPDLLEEAGVRAFDQWGSTFGETVTRVERDAAGRLKQRTRFAKFKNVPEMLSSWQQFADVKRSEDLNLPVPEQVVNSNGDRRPEMVVIPRTEAHAKYMEYLEGRLDKLSGRPEKGEDNHLTVYNDGRQVALDPRMVGLEFSGDVKLNYVTRRIAAIWRENRDNEYLVPGTTDVSENKGGLQLVFCDLSTPTDDEWNAYDQMKSDLVAKHGMDRSRIRFIHEAKDDEKRANLFRDAREGRIDVLIGSSQKMGTGANIQNRAAAMHHVDCPWRPDQLEQREGRILRQGNENSEVQIYRYATENTFDSTSWDIIGRKATAIAQVMRGRLDVRELDDPGDLALDAQQMMAGSSGNPLLVERTEVDVTLQKLSRRARGHDKAQAALKFRRNSAEQRLGQIEHMLPAVEEALTRRIDTQGDRFRARIAGVEYDNRGDASEAIYSHIKGFTRPGGGLINGEGNRIEIGGFFVNVDFRHDYATGRRVLLTLEDTGALPESVQVEVDFDAILDPQSSTPRNVAQLLENKVTGLDKVRDRLVANRAEAQQTLEAVGDQLGKPFKHADELAAAKAKLADIDAKIKEMQEAEDRKKRDSGPEASGDGTEAGYSVTTVAVTPTRSGVSVSEPDTVEYTQTGRRLTNGPETSTDEAEAEAAANRAKEQSVRADEAAALGEEHSQRAFQEVLTALRRFQERGAEPVVRATETKVFWQRMGEVEDRLRVASTKYAQAAALSTVDAKTQVYDLADVSRIECAQMVGSAREARIPGRHMTDQYLHERLPQHANDVKMSRAYEVMDAASIESMATTLRKVAGAESPSSIARLQESIETFTEAISEFEQGNRMARVRLGSEVRSAAMAEECLGRLSPAERQMALDWAKTNDRQRAKLSSGDISEVEAAVAGKASNDVMESIKAKHPHLVAGLSDEQGMSLGIPQLPPHGLDPFDDTVTVEDTARAQERALTTVKTGTEPARWARPTSGPGQSVPTREHTVGME</sequence>
<feature type="compositionally biased region" description="Polar residues" evidence="2">
    <location>
        <begin position="1873"/>
        <end position="1887"/>
    </location>
</feature>
<dbReference type="PANTHER" id="PTHR41313">
    <property type="entry name" value="ADENINE-SPECIFIC METHYLTRANSFERASE"/>
    <property type="match status" value="1"/>
</dbReference>
<feature type="compositionally biased region" description="Polar residues" evidence="2">
    <location>
        <begin position="1851"/>
        <end position="1865"/>
    </location>
</feature>
<dbReference type="InterPro" id="IPR029063">
    <property type="entry name" value="SAM-dependent_MTases_sf"/>
</dbReference>
<feature type="compositionally biased region" description="Basic and acidic residues" evidence="2">
    <location>
        <begin position="79"/>
        <end position="94"/>
    </location>
</feature>
<dbReference type="SUPFAM" id="SSF53335">
    <property type="entry name" value="S-adenosyl-L-methionine-dependent methyltransferases"/>
    <property type="match status" value="1"/>
</dbReference>
<feature type="compositionally biased region" description="Basic and acidic residues" evidence="2">
    <location>
        <begin position="1826"/>
        <end position="1838"/>
    </location>
</feature>
<keyword evidence="4" id="KW-0347">Helicase</keyword>
<proteinExistence type="predicted"/>
<name>A0A556CB19_BREAU</name>
<protein>
    <submittedName>
        <fullName evidence="4">Helicase</fullName>
    </submittedName>
</protein>
<feature type="region of interest" description="Disordered" evidence="2">
    <location>
        <begin position="2203"/>
        <end position="2233"/>
    </location>
</feature>
<evidence type="ECO:0000313" key="5">
    <source>
        <dbReference type="Proteomes" id="UP000316406"/>
    </source>
</evidence>
<keyword evidence="5" id="KW-1185">Reference proteome</keyword>
<keyword evidence="1" id="KW-0175">Coiled coil</keyword>
<dbReference type="PRINTS" id="PR00507">
    <property type="entry name" value="N12N6MTFRASE"/>
</dbReference>
<keyword evidence="4" id="KW-0547">Nucleotide-binding</keyword>
<evidence type="ECO:0000256" key="1">
    <source>
        <dbReference type="SAM" id="Coils"/>
    </source>
</evidence>
<dbReference type="Gene3D" id="3.40.50.300">
    <property type="entry name" value="P-loop containing nucleotide triphosphate hydrolases"/>
    <property type="match status" value="2"/>
</dbReference>
<dbReference type="InterPro" id="IPR001650">
    <property type="entry name" value="Helicase_C-like"/>
</dbReference>
<gene>
    <name evidence="4" type="ORF">FO013_15005</name>
</gene>
<organism evidence="4 5">
    <name type="scientific">Brevibacterium aurantiacum</name>
    <dbReference type="NCBI Taxonomy" id="273384"/>
    <lineage>
        <taxon>Bacteria</taxon>
        <taxon>Bacillati</taxon>
        <taxon>Actinomycetota</taxon>
        <taxon>Actinomycetes</taxon>
        <taxon>Micrococcales</taxon>
        <taxon>Brevibacteriaceae</taxon>
        <taxon>Brevibacterium</taxon>
    </lineage>
</organism>
<feature type="region of interest" description="Disordered" evidence="2">
    <location>
        <begin position="16"/>
        <end position="147"/>
    </location>
</feature>
<dbReference type="Pfam" id="PF00271">
    <property type="entry name" value="Helicase_C"/>
    <property type="match status" value="1"/>
</dbReference>
<dbReference type="Gene3D" id="3.40.50.150">
    <property type="entry name" value="Vaccinia Virus protein VP39"/>
    <property type="match status" value="1"/>
</dbReference>
<evidence type="ECO:0000313" key="4">
    <source>
        <dbReference type="EMBL" id="TSI14655.1"/>
    </source>
</evidence>
<evidence type="ECO:0000259" key="3">
    <source>
        <dbReference type="PROSITE" id="PS51194"/>
    </source>
</evidence>
<dbReference type="InterPro" id="IPR052933">
    <property type="entry name" value="DNA_Protect_Modify"/>
</dbReference>
<dbReference type="GO" id="GO:0004386">
    <property type="term" value="F:helicase activity"/>
    <property type="evidence" value="ECO:0007669"/>
    <property type="project" value="UniProtKB-KW"/>
</dbReference>
<dbReference type="InterPro" id="IPR014001">
    <property type="entry name" value="Helicase_ATP-bd"/>
</dbReference>
<dbReference type="PANTHER" id="PTHR41313:SF1">
    <property type="entry name" value="DNA METHYLASE ADENINE-SPECIFIC DOMAIN-CONTAINING PROTEIN"/>
    <property type="match status" value="1"/>
</dbReference>
<comment type="caution">
    <text evidence="4">The sequence shown here is derived from an EMBL/GenBank/DDBJ whole genome shotgun (WGS) entry which is preliminary data.</text>
</comment>
<feature type="coiled-coil region" evidence="1">
    <location>
        <begin position="1119"/>
        <end position="1165"/>
    </location>
</feature>
<dbReference type="CDD" id="cd02440">
    <property type="entry name" value="AdoMet_MTases"/>
    <property type="match status" value="1"/>
</dbReference>
<accession>A0A556CB19</accession>
<evidence type="ECO:0000256" key="2">
    <source>
        <dbReference type="SAM" id="MobiDB-lite"/>
    </source>
</evidence>
<dbReference type="SMART" id="SM00490">
    <property type="entry name" value="HELICc"/>
    <property type="match status" value="1"/>
</dbReference>
<feature type="compositionally biased region" description="Basic and acidic residues" evidence="2">
    <location>
        <begin position="169"/>
        <end position="184"/>
    </location>
</feature>
<keyword evidence="4" id="KW-0067">ATP-binding</keyword>